<comment type="subcellular location">
    <subcellularLocation>
        <location evidence="1">Cell outer membrane</location>
    </subcellularLocation>
</comment>
<name>A0A5K7Z6N9_9BACT</name>
<feature type="signal peptide" evidence="5">
    <location>
        <begin position="1"/>
        <end position="27"/>
    </location>
</feature>
<dbReference type="OrthoDB" id="8552139at2"/>
<dbReference type="InterPro" id="IPR011990">
    <property type="entry name" value="TPR-like_helical_dom_sf"/>
</dbReference>
<evidence type="ECO:0000259" key="6">
    <source>
        <dbReference type="Pfam" id="PF04773"/>
    </source>
</evidence>
<gene>
    <name evidence="7" type="ORF">DSCW_32860</name>
</gene>
<dbReference type="InterPro" id="IPR019734">
    <property type="entry name" value="TPR_rpt"/>
</dbReference>
<dbReference type="AlphaFoldDB" id="A0A5K7Z6N9"/>
<proteinExistence type="predicted"/>
<evidence type="ECO:0000256" key="4">
    <source>
        <dbReference type="PROSITE-ProRule" id="PRU00339"/>
    </source>
</evidence>
<dbReference type="EMBL" id="AP021875">
    <property type="protein sequence ID" value="BBO75869.1"/>
    <property type="molecule type" value="Genomic_DNA"/>
</dbReference>
<dbReference type="PANTHER" id="PTHR38731">
    <property type="entry name" value="LIPL45-RELATED LIPOPROTEIN-RELATED"/>
    <property type="match status" value="1"/>
</dbReference>
<keyword evidence="8" id="KW-1185">Reference proteome</keyword>
<feature type="repeat" description="TPR" evidence="4">
    <location>
        <begin position="325"/>
        <end position="358"/>
    </location>
</feature>
<keyword evidence="2" id="KW-0472">Membrane</keyword>
<dbReference type="Gene3D" id="2.60.120.1440">
    <property type="match status" value="1"/>
</dbReference>
<dbReference type="Gene3D" id="1.25.40.10">
    <property type="entry name" value="Tetratricopeptide repeat domain"/>
    <property type="match status" value="1"/>
</dbReference>
<evidence type="ECO:0000256" key="5">
    <source>
        <dbReference type="SAM" id="SignalP"/>
    </source>
</evidence>
<dbReference type="InterPro" id="IPR006860">
    <property type="entry name" value="FecR"/>
</dbReference>
<accession>A0A5K7Z6N9</accession>
<dbReference type="Gene3D" id="2.40.170.20">
    <property type="entry name" value="TonB-dependent receptor, beta-barrel domain"/>
    <property type="match status" value="2"/>
</dbReference>
<reference evidence="7 8" key="1">
    <citation type="submission" date="2019-11" db="EMBL/GenBank/DDBJ databases">
        <title>Comparative genomics of hydrocarbon-degrading Desulfosarcina strains.</title>
        <authorList>
            <person name="Watanabe M."/>
            <person name="Kojima H."/>
            <person name="Fukui M."/>
        </authorList>
    </citation>
    <scope>NUCLEOTIDE SEQUENCE [LARGE SCALE GENOMIC DNA]</scope>
    <source>
        <strain evidence="7 8">PP31</strain>
    </source>
</reference>
<dbReference type="SUPFAM" id="SSF81901">
    <property type="entry name" value="HCP-like"/>
    <property type="match status" value="1"/>
</dbReference>
<dbReference type="RefSeq" id="WP_155304752.1">
    <property type="nucleotide sequence ID" value="NZ_AP021875.1"/>
</dbReference>
<sequence>MQGVTSNSKLVLFSIFLTLLFSSFAWAAGSDCDPPAATAVSVQGVVQFRSTGGDAWQAVKLNDTFCPGDEIRVQDNSRASLALANESVLRLNANSSIVVQKFEEKTSFVDVFKGAAHLFARKPNKLEVNTPYVVAGVRGTEFLIRVEDDQTFLSVFEGGVLASNDAGEVTLTSGQSAVAQKGRAPVLTTVVRPRDAVQWALYYPPVVYVPPGQPEMREDLNDPVFLANRASQALAVGEIDAAEADLDRALAIDPASADALSLQAIVALVRNDKEKALALAQQAVEANPKSATALVAKSYAQQVRFDLEGARKSLMDAVAASPDDALAHARLAEIHLSFGNLDKALQSAQKAAAIAPGLSRTQTVLGFAYLTQVKTDEARAAFDQAIQADQADPLPRLGLGLAKIREGQLEAGRMDLEVAASLDPNSSLIRSYLGKAYYEEKRGGLDEREYKTAKELDPNDPTPWFYSAIAKQTTNRPVEALQDFETAKELNDNRAVYRSKLLLDSDLAARSAATARIYNDLGFGQRGLLEGYNAVNADPTNFSAHRFLADTYATLPRHEIARVSELLQSQLLQPTNTTPIQPGLAESNLFLISAQGAAQTSFNEFNPLFARDGATLQASGLYGSNETWGGEGVASGIYGKISLSAGYTHYETDGWRENSDQKDDIANIFAQYEISDKTSIQAEYRYRDNERGDIRQRFFQEDFLTDQRTEVTTNSARVGLRHAFSPGSIVLGNFQYAKKDDDFFDVFFYDFGFPPPLVELNFENPQESEDYAGELSYLFRSKTIDLVSGVGYVKKNEDVTFAGTFQWPGTDPPTFIDSFSDPLEYEVDHVNLYAYSYFRPLEGFIFSVGASGDFYNDDEQNYGEEEIEESQFNPKLGVSWNPFSSTTIRGAVFRTFKRTLVTEQTLEPTQVAGFNQFFDDPEATDAWVYGVALDQKLPKDVYFGMELSYRDLSVPFYGLANTLEEASWEEYLGRAYLYWTPHEWLALKAEYLYEDFERDEGFTDGVKDMRTHRFPLGINFFHPSGLSAGLTATYYDQKGTIERTVIDFGVFEDGADQFWLVDAAISYRFPNRYGFATLGVKNLFDEEFDYYEVDRNNLTIQQDMQIYVKLTLTLP</sequence>
<dbReference type="SUPFAM" id="SSF48452">
    <property type="entry name" value="TPR-like"/>
    <property type="match status" value="1"/>
</dbReference>
<protein>
    <recommendedName>
        <fullName evidence="6">FecR protein domain-containing protein</fullName>
    </recommendedName>
</protein>
<dbReference type="Pfam" id="PF04773">
    <property type="entry name" value="FecR"/>
    <property type="match status" value="1"/>
</dbReference>
<evidence type="ECO:0000256" key="1">
    <source>
        <dbReference type="ARBA" id="ARBA00004442"/>
    </source>
</evidence>
<organism evidence="7 8">
    <name type="scientific">Desulfosarcina widdelii</name>
    <dbReference type="NCBI Taxonomy" id="947919"/>
    <lineage>
        <taxon>Bacteria</taxon>
        <taxon>Pseudomonadati</taxon>
        <taxon>Thermodesulfobacteriota</taxon>
        <taxon>Desulfobacteria</taxon>
        <taxon>Desulfobacterales</taxon>
        <taxon>Desulfosarcinaceae</taxon>
        <taxon>Desulfosarcina</taxon>
    </lineage>
</organism>
<dbReference type="Pfam" id="PF13432">
    <property type="entry name" value="TPR_16"/>
    <property type="match status" value="2"/>
</dbReference>
<evidence type="ECO:0000256" key="3">
    <source>
        <dbReference type="ARBA" id="ARBA00023237"/>
    </source>
</evidence>
<dbReference type="SUPFAM" id="SSF56935">
    <property type="entry name" value="Porins"/>
    <property type="match status" value="1"/>
</dbReference>
<dbReference type="KEGG" id="dwd:DSCW_32860"/>
<dbReference type="Proteomes" id="UP000427769">
    <property type="component" value="Chromosome"/>
</dbReference>
<feature type="domain" description="FecR protein" evidence="6">
    <location>
        <begin position="69"/>
        <end position="160"/>
    </location>
</feature>
<keyword evidence="3" id="KW-0998">Cell outer membrane</keyword>
<evidence type="ECO:0000313" key="7">
    <source>
        <dbReference type="EMBL" id="BBO75869.1"/>
    </source>
</evidence>
<dbReference type="SMART" id="SM00028">
    <property type="entry name" value="TPR"/>
    <property type="match status" value="7"/>
</dbReference>
<feature type="repeat" description="TPR" evidence="4">
    <location>
        <begin position="359"/>
        <end position="392"/>
    </location>
</feature>
<dbReference type="PROSITE" id="PS50005">
    <property type="entry name" value="TPR"/>
    <property type="match status" value="2"/>
</dbReference>
<keyword evidence="5" id="KW-0732">Signal</keyword>
<evidence type="ECO:0000256" key="2">
    <source>
        <dbReference type="ARBA" id="ARBA00023136"/>
    </source>
</evidence>
<dbReference type="InterPro" id="IPR036942">
    <property type="entry name" value="Beta-barrel_TonB_sf"/>
</dbReference>
<evidence type="ECO:0000313" key="8">
    <source>
        <dbReference type="Proteomes" id="UP000427769"/>
    </source>
</evidence>
<dbReference type="GO" id="GO:0009279">
    <property type="term" value="C:cell outer membrane"/>
    <property type="evidence" value="ECO:0007669"/>
    <property type="project" value="UniProtKB-SubCell"/>
</dbReference>
<feature type="chain" id="PRO_5024312221" description="FecR protein domain-containing protein" evidence="5">
    <location>
        <begin position="28"/>
        <end position="1115"/>
    </location>
</feature>
<keyword evidence="4" id="KW-0802">TPR repeat</keyword>